<keyword evidence="2" id="KW-0479">Metal-binding</keyword>
<dbReference type="Gene3D" id="3.40.50.10140">
    <property type="entry name" value="Toll/interleukin-1 receptor homology (TIR) domain"/>
    <property type="match status" value="1"/>
</dbReference>
<dbReference type="InterPro" id="IPR040836">
    <property type="entry name" value="SAVED"/>
</dbReference>
<feature type="domain" description="JAB" evidence="6">
    <location>
        <begin position="15"/>
        <end position="120"/>
    </location>
</feature>
<dbReference type="Proteomes" id="UP000289260">
    <property type="component" value="Chromosome"/>
</dbReference>
<dbReference type="RefSeq" id="WP_130108817.1">
    <property type="nucleotide sequence ID" value="NZ_CP035806.1"/>
</dbReference>
<keyword evidence="5" id="KW-0482">Metalloprotease</keyword>
<evidence type="ECO:0000259" key="6">
    <source>
        <dbReference type="Pfam" id="PF14464"/>
    </source>
</evidence>
<dbReference type="GO" id="GO:0006508">
    <property type="term" value="P:proteolysis"/>
    <property type="evidence" value="ECO:0007669"/>
    <property type="project" value="UniProtKB-KW"/>
</dbReference>
<dbReference type="GO" id="GO:0008237">
    <property type="term" value="F:metallopeptidase activity"/>
    <property type="evidence" value="ECO:0007669"/>
    <property type="project" value="UniProtKB-KW"/>
</dbReference>
<protein>
    <submittedName>
        <fullName evidence="8">SAVED domain-containing protein</fullName>
    </submittedName>
</protein>
<keyword evidence="4" id="KW-0862">Zinc</keyword>
<name>A0A4P6KBZ6_9MICO</name>
<evidence type="ECO:0000256" key="4">
    <source>
        <dbReference type="ARBA" id="ARBA00022833"/>
    </source>
</evidence>
<dbReference type="AlphaFoldDB" id="A0A4P6KBZ6"/>
<dbReference type="SUPFAM" id="SSF102712">
    <property type="entry name" value="JAB1/MPN domain"/>
    <property type="match status" value="1"/>
</dbReference>
<evidence type="ECO:0000256" key="2">
    <source>
        <dbReference type="ARBA" id="ARBA00022723"/>
    </source>
</evidence>
<keyword evidence="3" id="KW-0378">Hydrolase</keyword>
<evidence type="ECO:0000256" key="5">
    <source>
        <dbReference type="ARBA" id="ARBA00023049"/>
    </source>
</evidence>
<dbReference type="EMBL" id="CP035806">
    <property type="protein sequence ID" value="QBE47662.1"/>
    <property type="molecule type" value="Genomic_DNA"/>
</dbReference>
<dbReference type="InterPro" id="IPR035897">
    <property type="entry name" value="Toll_tir_struct_dom_sf"/>
</dbReference>
<accession>A0A4P6KBZ6</accession>
<gene>
    <name evidence="8" type="ORF">EVS81_01470</name>
</gene>
<dbReference type="KEGG" id="ltr:EVS81_01470"/>
<reference evidence="8 9" key="1">
    <citation type="submission" date="2019-02" db="EMBL/GenBank/DDBJ databases">
        <authorList>
            <person name="Sun L."/>
            <person name="Pan D."/>
            <person name="Wu X."/>
        </authorList>
    </citation>
    <scope>NUCLEOTIDE SEQUENCE [LARGE SCALE GENOMIC DNA]</scope>
    <source>
        <strain evidence="8 9">JW-1</strain>
    </source>
</reference>
<dbReference type="Pfam" id="PF14464">
    <property type="entry name" value="Prok-JAB"/>
    <property type="match status" value="1"/>
</dbReference>
<sequence length="589" mass="63684">MTSTRKLIHIELSRDAHETIASSTAKALPNETGGILLGYRVGSDFTVTAALVVEGKRTSTSFVRDDVEANRLLAEFFEERAPTDPVGYIGEWHSHPAAVGPSSQDISSIRGIAKQHADPLILLVYSVGTPWNYSGQVARRRPLIQPKTTPADVSYPPSRFPALELLPEGAVRGDGPVFISYRQSDGTKLADSFEELARAAGLVVWRDHTDLRGGTTTDRLERALTQGLSGAVLITTPDIADSEIVRERELPRLLELDQASEFSLCIANAIPRAADETKCDYEAPDHLLRLAPRRVLADKKQTNVFQADGKLKIIRDLVMHRIEERKPTISQEGRPFTIKIQTRPASYAIDAGTEDLHIRVQAPENGRLPQHKGLMLLQQTFGLLGDAVHASGAQKIAVSGGAHLSVALALGAALPSTEFHELEVLDASGQTWHSSSGEGGEVPQIRTETLLQSDSPSAKSRVAVFVTLSPQVDHAAFQNLIEHGPGFDIAVALSAGDRHIDPSVAGCFSRALMSKVREVASAFGRSEVHLAYHGPYGLGVLLGRYLNTLRTVVYEWAGDLSGDNRYVPVMTLEPGVGGGPIVEVNLTDS</sequence>
<feature type="domain" description="SMODS-associated and fused to various effectors" evidence="7">
    <location>
        <begin position="390"/>
        <end position="572"/>
    </location>
</feature>
<organism evidence="8 9">
    <name type="scientific">Leucobacter triazinivorans</name>
    <dbReference type="NCBI Taxonomy" id="1784719"/>
    <lineage>
        <taxon>Bacteria</taxon>
        <taxon>Bacillati</taxon>
        <taxon>Actinomycetota</taxon>
        <taxon>Actinomycetes</taxon>
        <taxon>Micrococcales</taxon>
        <taxon>Microbacteriaceae</taxon>
        <taxon>Leucobacter</taxon>
    </lineage>
</organism>
<evidence type="ECO:0000313" key="9">
    <source>
        <dbReference type="Proteomes" id="UP000289260"/>
    </source>
</evidence>
<dbReference type="OrthoDB" id="3375485at2"/>
<dbReference type="GO" id="GO:0046872">
    <property type="term" value="F:metal ion binding"/>
    <property type="evidence" value="ECO:0007669"/>
    <property type="project" value="UniProtKB-KW"/>
</dbReference>
<dbReference type="NCBIfam" id="NF033611">
    <property type="entry name" value="SAVED"/>
    <property type="match status" value="1"/>
</dbReference>
<keyword evidence="1" id="KW-0645">Protease</keyword>
<evidence type="ECO:0000256" key="1">
    <source>
        <dbReference type="ARBA" id="ARBA00022670"/>
    </source>
</evidence>
<evidence type="ECO:0000313" key="8">
    <source>
        <dbReference type="EMBL" id="QBE47662.1"/>
    </source>
</evidence>
<dbReference type="Pfam" id="PF18145">
    <property type="entry name" value="SAVED"/>
    <property type="match status" value="1"/>
</dbReference>
<proteinExistence type="predicted"/>
<dbReference type="Gene3D" id="3.40.140.10">
    <property type="entry name" value="Cytidine Deaminase, domain 2"/>
    <property type="match status" value="1"/>
</dbReference>
<dbReference type="InterPro" id="IPR028090">
    <property type="entry name" value="JAB_dom_prok"/>
</dbReference>
<keyword evidence="9" id="KW-1185">Reference proteome</keyword>
<evidence type="ECO:0000259" key="7">
    <source>
        <dbReference type="Pfam" id="PF18145"/>
    </source>
</evidence>
<evidence type="ECO:0000256" key="3">
    <source>
        <dbReference type="ARBA" id="ARBA00022801"/>
    </source>
</evidence>